<dbReference type="Proteomes" id="UP000499080">
    <property type="component" value="Unassembled WGS sequence"/>
</dbReference>
<name>A0A4Y2QPS0_ARAVE</name>
<accession>A0A4Y2QPS0</accession>
<dbReference type="EMBL" id="BGPR01014448">
    <property type="protein sequence ID" value="GBN65260.1"/>
    <property type="molecule type" value="Genomic_DNA"/>
</dbReference>
<proteinExistence type="predicted"/>
<evidence type="ECO:0000313" key="1">
    <source>
        <dbReference type="EMBL" id="GBN65260.1"/>
    </source>
</evidence>
<gene>
    <name evidence="1" type="ORF">AVEN_18400_1</name>
</gene>
<keyword evidence="2" id="KW-1185">Reference proteome</keyword>
<comment type="caution">
    <text evidence="1">The sequence shown here is derived from an EMBL/GenBank/DDBJ whole genome shotgun (WGS) entry which is preliminary data.</text>
</comment>
<evidence type="ECO:0000313" key="2">
    <source>
        <dbReference type="Proteomes" id="UP000499080"/>
    </source>
</evidence>
<dbReference type="AlphaFoldDB" id="A0A4Y2QPS0"/>
<reference evidence="1 2" key="1">
    <citation type="journal article" date="2019" name="Sci. Rep.">
        <title>Orb-weaving spider Araneus ventricosus genome elucidates the spidroin gene catalogue.</title>
        <authorList>
            <person name="Kono N."/>
            <person name="Nakamura H."/>
            <person name="Ohtoshi R."/>
            <person name="Moran D.A.P."/>
            <person name="Shinohara A."/>
            <person name="Yoshida Y."/>
            <person name="Fujiwara M."/>
            <person name="Mori M."/>
            <person name="Tomita M."/>
            <person name="Arakawa K."/>
        </authorList>
    </citation>
    <scope>NUCLEOTIDE SEQUENCE [LARGE SCALE GENOMIC DNA]</scope>
</reference>
<sequence>MVMCAPYILLIPTENAEPTSSLVYLYKRPVLKQHEGYFGTHFVILNRGQMTRTTLELAPPSPNFCTTLERGRLATTYNLAYNRPIPGLESRALRL</sequence>
<organism evidence="1 2">
    <name type="scientific">Araneus ventricosus</name>
    <name type="common">Orbweaver spider</name>
    <name type="synonym">Epeira ventricosa</name>
    <dbReference type="NCBI Taxonomy" id="182803"/>
    <lineage>
        <taxon>Eukaryota</taxon>
        <taxon>Metazoa</taxon>
        <taxon>Ecdysozoa</taxon>
        <taxon>Arthropoda</taxon>
        <taxon>Chelicerata</taxon>
        <taxon>Arachnida</taxon>
        <taxon>Araneae</taxon>
        <taxon>Araneomorphae</taxon>
        <taxon>Entelegynae</taxon>
        <taxon>Araneoidea</taxon>
        <taxon>Araneidae</taxon>
        <taxon>Araneus</taxon>
    </lineage>
</organism>
<protein>
    <submittedName>
        <fullName evidence="1">Uncharacterized protein</fullName>
    </submittedName>
</protein>